<feature type="non-terminal residue" evidence="1">
    <location>
        <position position="241"/>
    </location>
</feature>
<organism evidence="1 2">
    <name type="scientific">Polarella glacialis</name>
    <name type="common">Dinoflagellate</name>
    <dbReference type="NCBI Taxonomy" id="89957"/>
    <lineage>
        <taxon>Eukaryota</taxon>
        <taxon>Sar</taxon>
        <taxon>Alveolata</taxon>
        <taxon>Dinophyceae</taxon>
        <taxon>Suessiales</taxon>
        <taxon>Suessiaceae</taxon>
        <taxon>Polarella</taxon>
    </lineage>
</organism>
<protein>
    <submittedName>
        <fullName evidence="1">Uncharacterized protein</fullName>
    </submittedName>
</protein>
<accession>A0A813JX42</accession>
<reference evidence="1" key="1">
    <citation type="submission" date="2021-02" db="EMBL/GenBank/DDBJ databases">
        <authorList>
            <person name="Dougan E. K."/>
            <person name="Rhodes N."/>
            <person name="Thang M."/>
            <person name="Chan C."/>
        </authorList>
    </citation>
    <scope>NUCLEOTIDE SEQUENCE</scope>
</reference>
<dbReference type="EMBL" id="CAJNNW010026467">
    <property type="protein sequence ID" value="CAE8685614.1"/>
    <property type="molecule type" value="Genomic_DNA"/>
</dbReference>
<dbReference type="CDD" id="cd00761">
    <property type="entry name" value="Glyco_tranf_GTA_type"/>
    <property type="match status" value="1"/>
</dbReference>
<name>A0A813JX42_POLGL</name>
<sequence>MVVNRAPRLIGLLAAHFAASDHARVDRLRRLLGSVQEQTHRVPLLMSWSAEDSDGLQDGAGARAQEVLAEFEASGVVHAMPRLRGRRSQFQHYARLRETLRRNIRTPDEKPWVMFSDDDDLWHPRRAEEYLIAIQERPKAGFSPLPASHLKLMQRDLPPDTIKIQVRGLKGELMFQELAQTSVRVSHVKERVRATSHEAVITGTPTKALPLQTYVAGGCTVHLLHSRRALNDWQTLKGVMF</sequence>
<evidence type="ECO:0000313" key="2">
    <source>
        <dbReference type="Proteomes" id="UP000626109"/>
    </source>
</evidence>
<dbReference type="Proteomes" id="UP000626109">
    <property type="component" value="Unassembled WGS sequence"/>
</dbReference>
<dbReference type="AlphaFoldDB" id="A0A813JX42"/>
<evidence type="ECO:0000313" key="1">
    <source>
        <dbReference type="EMBL" id="CAE8685614.1"/>
    </source>
</evidence>
<gene>
    <name evidence="1" type="ORF">PGLA2088_LOCUS24555</name>
</gene>
<comment type="caution">
    <text evidence="1">The sequence shown here is derived from an EMBL/GenBank/DDBJ whole genome shotgun (WGS) entry which is preliminary data.</text>
</comment>
<proteinExistence type="predicted"/>